<evidence type="ECO:0000313" key="1">
    <source>
        <dbReference type="EMBL" id="KZL21138.1"/>
    </source>
</evidence>
<keyword evidence="2" id="KW-1185">Reference proteome</keyword>
<organism evidence="1 2">
    <name type="scientific">Pseudovibrio axinellae</name>
    <dbReference type="NCBI Taxonomy" id="989403"/>
    <lineage>
        <taxon>Bacteria</taxon>
        <taxon>Pseudomonadati</taxon>
        <taxon>Pseudomonadota</taxon>
        <taxon>Alphaproteobacteria</taxon>
        <taxon>Hyphomicrobiales</taxon>
        <taxon>Stappiaceae</taxon>
        <taxon>Pseudovibrio</taxon>
    </lineage>
</organism>
<accession>A0A166AHZ7</accession>
<proteinExistence type="predicted"/>
<name>A0A166AHZ7_9HYPH</name>
<reference evidence="1 2" key="1">
    <citation type="journal article" date="2016" name="Front. Microbiol.">
        <title>Comparative Genomic Analysis Reveals a Diverse Repertoire of Genes Involved in Prokaryote-Eukaryote Interactions within the Pseudovibrio Genus.</title>
        <authorList>
            <person name="Romano S."/>
            <person name="Fernandez-Guerra A."/>
            <person name="Reen F.J."/>
            <person name="Glockner F.O."/>
            <person name="Crowley S.P."/>
            <person name="O'Sullivan O."/>
            <person name="Cotter P.D."/>
            <person name="Adams C."/>
            <person name="Dobson A.D."/>
            <person name="O'Gara F."/>
        </authorList>
    </citation>
    <scope>NUCLEOTIDE SEQUENCE [LARGE SCALE GENOMIC DNA]</scope>
    <source>
        <strain evidence="1 2">Ad2</strain>
    </source>
</reference>
<dbReference type="EMBL" id="LMCB01000004">
    <property type="protein sequence ID" value="KZL21138.1"/>
    <property type="molecule type" value="Genomic_DNA"/>
</dbReference>
<sequence length="65" mass="7490">MDEDRRYKLLYYGACRSPLSFDLLEMLSRNMDESSLAILVGNASILPQYMKSNDIPYLSRSLRAP</sequence>
<dbReference type="AlphaFoldDB" id="A0A166AHZ7"/>
<protein>
    <submittedName>
        <fullName evidence="1">Uncharacterized protein</fullName>
    </submittedName>
</protein>
<comment type="caution">
    <text evidence="1">The sequence shown here is derived from an EMBL/GenBank/DDBJ whole genome shotgun (WGS) entry which is preliminary data.</text>
</comment>
<evidence type="ECO:0000313" key="2">
    <source>
        <dbReference type="Proteomes" id="UP000076577"/>
    </source>
</evidence>
<dbReference type="Proteomes" id="UP000076577">
    <property type="component" value="Unassembled WGS sequence"/>
</dbReference>
<gene>
    <name evidence="1" type="ORF">PsAD2_00422</name>
</gene>